<keyword evidence="5 9" id="KW-0378">Hydrolase</keyword>
<dbReference type="GO" id="GO:0008270">
    <property type="term" value="F:zinc ion binding"/>
    <property type="evidence" value="ECO:0007669"/>
    <property type="project" value="UniProtKB-KW"/>
</dbReference>
<dbReference type="Proteomes" id="UP000325945">
    <property type="component" value="Unassembled WGS sequence"/>
</dbReference>
<keyword evidence="3 9" id="KW-0227">DNA damage</keyword>
<dbReference type="Pfam" id="PF01541">
    <property type="entry name" value="GIY-YIG"/>
    <property type="match status" value="1"/>
</dbReference>
<dbReference type="PANTHER" id="PTHR20208:SF10">
    <property type="entry name" value="STRUCTURE-SPECIFIC ENDONUCLEASE SUBUNIT SLX1"/>
    <property type="match status" value="1"/>
</dbReference>
<dbReference type="InterPro" id="IPR050381">
    <property type="entry name" value="SLX1_endonuclease"/>
</dbReference>
<feature type="compositionally biased region" description="Basic and acidic residues" evidence="10">
    <location>
        <begin position="99"/>
        <end position="110"/>
    </location>
</feature>
<dbReference type="InterPro" id="IPR048749">
    <property type="entry name" value="SLX1_C"/>
</dbReference>
<feature type="region of interest" description="Disordered" evidence="10">
    <location>
        <begin position="32"/>
        <end position="57"/>
    </location>
</feature>
<keyword evidence="13" id="KW-1185">Reference proteome</keyword>
<dbReference type="Pfam" id="PF21202">
    <property type="entry name" value="SLX1_C"/>
    <property type="match status" value="1"/>
</dbReference>
<evidence type="ECO:0000256" key="10">
    <source>
        <dbReference type="SAM" id="MobiDB-lite"/>
    </source>
</evidence>
<keyword evidence="4" id="KW-0862">Zinc</keyword>
<evidence type="ECO:0000256" key="7">
    <source>
        <dbReference type="ARBA" id="ARBA00023204"/>
    </source>
</evidence>
<dbReference type="PANTHER" id="PTHR20208">
    <property type="entry name" value="STRUCTURE-SPECIFIC ENDONUCLEASE SUBUNIT SLX1"/>
    <property type="match status" value="1"/>
</dbReference>
<evidence type="ECO:0000256" key="8">
    <source>
        <dbReference type="ARBA" id="ARBA00023242"/>
    </source>
</evidence>
<dbReference type="GO" id="GO:0008821">
    <property type="term" value="F:crossover junction DNA endonuclease activity"/>
    <property type="evidence" value="ECO:0007669"/>
    <property type="project" value="TreeGrafter"/>
</dbReference>
<evidence type="ECO:0000256" key="3">
    <source>
        <dbReference type="ARBA" id="ARBA00022763"/>
    </source>
</evidence>
<comment type="function">
    <text evidence="9">Catalytic subunit of the SLX1-SLX4 structure-specific endonuclease that resolves DNA secondary structures generated during DNA repair and recombination. Has endonuclease activity towards branched DNA substrates, introducing single-strand cuts in duplex DNA close to junctions with ss-DNA.</text>
</comment>
<dbReference type="GO" id="GO:0017108">
    <property type="term" value="F:5'-flap endonuclease activity"/>
    <property type="evidence" value="ECO:0007669"/>
    <property type="project" value="InterPro"/>
</dbReference>
<evidence type="ECO:0000313" key="12">
    <source>
        <dbReference type="EMBL" id="KAE8328935.1"/>
    </source>
</evidence>
<evidence type="ECO:0000256" key="1">
    <source>
        <dbReference type="ARBA" id="ARBA00022722"/>
    </source>
</evidence>
<evidence type="ECO:0000313" key="13">
    <source>
        <dbReference type="Proteomes" id="UP000325945"/>
    </source>
</evidence>
<dbReference type="InterPro" id="IPR013083">
    <property type="entry name" value="Znf_RING/FYVE/PHD"/>
</dbReference>
<dbReference type="AlphaFoldDB" id="A0A5N6X6T0"/>
<gene>
    <name evidence="12" type="ORF">BDV39DRAFT_191722</name>
</gene>
<dbReference type="InterPro" id="IPR035901">
    <property type="entry name" value="GIY-YIG_endonuc_sf"/>
</dbReference>
<reference evidence="13" key="1">
    <citation type="submission" date="2019-04" db="EMBL/GenBank/DDBJ databases">
        <title>Friends and foes A comparative genomics studyof 23 Aspergillus species from section Flavi.</title>
        <authorList>
            <consortium name="DOE Joint Genome Institute"/>
            <person name="Kjaerbolling I."/>
            <person name="Vesth T."/>
            <person name="Frisvad J.C."/>
            <person name="Nybo J.L."/>
            <person name="Theobald S."/>
            <person name="Kildgaard S."/>
            <person name="Isbrandt T."/>
            <person name="Kuo A."/>
            <person name="Sato A."/>
            <person name="Lyhne E.K."/>
            <person name="Kogle M.E."/>
            <person name="Wiebenga A."/>
            <person name="Kun R.S."/>
            <person name="Lubbers R.J."/>
            <person name="Makela M.R."/>
            <person name="Barry K."/>
            <person name="Chovatia M."/>
            <person name="Clum A."/>
            <person name="Daum C."/>
            <person name="Haridas S."/>
            <person name="He G."/>
            <person name="LaButti K."/>
            <person name="Lipzen A."/>
            <person name="Mondo S."/>
            <person name="Riley R."/>
            <person name="Salamov A."/>
            <person name="Simmons B.A."/>
            <person name="Magnuson J.K."/>
            <person name="Henrissat B."/>
            <person name="Mortensen U.H."/>
            <person name="Larsen T.O."/>
            <person name="Devries R.P."/>
            <person name="Grigoriev I.V."/>
            <person name="Machida M."/>
            <person name="Baker S.E."/>
            <person name="Andersen M.R."/>
        </authorList>
    </citation>
    <scope>NUCLEOTIDE SEQUENCE [LARGE SCALE GENOMIC DNA]</scope>
    <source>
        <strain evidence="13">CBS 130017</strain>
    </source>
</reference>
<evidence type="ECO:0000259" key="11">
    <source>
        <dbReference type="PROSITE" id="PS50164"/>
    </source>
</evidence>
<dbReference type="HAMAP" id="MF_03100">
    <property type="entry name" value="Endonuc_su_Slx1"/>
    <property type="match status" value="1"/>
</dbReference>
<dbReference type="InterPro" id="IPR027520">
    <property type="entry name" value="Slx1"/>
</dbReference>
<evidence type="ECO:0000256" key="5">
    <source>
        <dbReference type="ARBA" id="ARBA00022801"/>
    </source>
</evidence>
<dbReference type="PROSITE" id="PS50164">
    <property type="entry name" value="GIY_YIG"/>
    <property type="match status" value="1"/>
</dbReference>
<organism evidence="12 13">
    <name type="scientific">Aspergillus sergii</name>
    <dbReference type="NCBI Taxonomy" id="1034303"/>
    <lineage>
        <taxon>Eukaryota</taxon>
        <taxon>Fungi</taxon>
        <taxon>Dikarya</taxon>
        <taxon>Ascomycota</taxon>
        <taxon>Pezizomycotina</taxon>
        <taxon>Eurotiomycetes</taxon>
        <taxon>Eurotiomycetidae</taxon>
        <taxon>Eurotiales</taxon>
        <taxon>Aspergillaceae</taxon>
        <taxon>Aspergillus</taxon>
        <taxon>Aspergillus subgen. Circumdati</taxon>
    </lineage>
</organism>
<evidence type="ECO:0000256" key="6">
    <source>
        <dbReference type="ARBA" id="ARBA00023172"/>
    </source>
</evidence>
<comment type="cofactor">
    <cofactor evidence="9">
        <name>a divalent metal cation</name>
        <dbReference type="ChEBI" id="CHEBI:60240"/>
    </cofactor>
</comment>
<feature type="domain" description="GIY-YIG" evidence="11">
    <location>
        <begin position="14"/>
        <end position="98"/>
    </location>
</feature>
<accession>A0A5N6X6T0</accession>
<keyword evidence="4" id="KW-0863">Zinc-finger</keyword>
<name>A0A5N6X6T0_9EURO</name>
<feature type="region of interest" description="Disordered" evidence="10">
    <location>
        <begin position="95"/>
        <end position="123"/>
    </location>
</feature>
<dbReference type="CDD" id="cd10455">
    <property type="entry name" value="GIY-YIG_SLX1"/>
    <property type="match status" value="1"/>
</dbReference>
<evidence type="ECO:0000256" key="2">
    <source>
        <dbReference type="ARBA" id="ARBA00022759"/>
    </source>
</evidence>
<evidence type="ECO:0000256" key="4">
    <source>
        <dbReference type="ARBA" id="ARBA00022771"/>
    </source>
</evidence>
<dbReference type="EMBL" id="ML741782">
    <property type="protein sequence ID" value="KAE8328935.1"/>
    <property type="molecule type" value="Genomic_DNA"/>
</dbReference>
<dbReference type="GO" id="GO:0000724">
    <property type="term" value="P:double-strand break repair via homologous recombination"/>
    <property type="evidence" value="ECO:0007669"/>
    <property type="project" value="TreeGrafter"/>
</dbReference>
<keyword evidence="6 9" id="KW-0233">DNA recombination</keyword>
<dbReference type="InterPro" id="IPR000305">
    <property type="entry name" value="GIY-YIG_endonuc"/>
</dbReference>
<dbReference type="Gene3D" id="3.40.1440.10">
    <property type="entry name" value="GIY-YIG endonuclease"/>
    <property type="match status" value="1"/>
</dbReference>
<keyword evidence="8 9" id="KW-0539">Nucleus</keyword>
<sequence length="406" mass="45770">MANVDDVYTKPIPAFYCCYLLRSTVRPTSLYIGSTPHPSRRLAQHNGASRGGARKTANDKRPWEMVLIVEGFMSRTAALQFDTIYTTLWAWQKPGKSRHLSDDDNTESARGKGKTRPRGPARSLKGHLENLHALLRSTYFSGLPLRVRFFADDVHQLWRVWSDRIDGVIPEHIKVIPDGSCVENKQPGIEYLRVGSVEHIQVDYSKIHSYLEKTAFQLDDPEDLQCKICQAPVVPKEELVLVCPQTRCYCVSHLLCLSARFLDSTKDRERLIPISGKCPGCHKTVQWSLMMQELSFRTRGGKELQAILRKKKRGDCRVKDVPEKVTDDAGTVTGEYCDFPESVGGSIEGPSDASDGTHNDIRLDDDWYESLGIESDHEIGDWPESHPAMPTRVEIVIEDSDCDNIG</sequence>
<evidence type="ECO:0000256" key="9">
    <source>
        <dbReference type="HAMAP-Rule" id="MF_03100"/>
    </source>
</evidence>
<dbReference type="Gene3D" id="3.30.40.10">
    <property type="entry name" value="Zinc/RING finger domain, C3HC4 (zinc finger)"/>
    <property type="match status" value="1"/>
</dbReference>
<comment type="similarity">
    <text evidence="9">Belongs to the SLX1 family.</text>
</comment>
<keyword evidence="4" id="KW-0479">Metal-binding</keyword>
<protein>
    <submittedName>
        <fullName evidence="12">Structure-specific endonuclease subunit slx1</fullName>
    </submittedName>
</protein>
<keyword evidence="2 9" id="KW-0255">Endonuclease</keyword>
<comment type="subunit">
    <text evidence="9">Forms a heterodimer with SLX4.</text>
</comment>
<comment type="caution">
    <text evidence="9">Lacks conserved residue(s) required for the propagation of feature annotation.</text>
</comment>
<proteinExistence type="inferred from homology"/>
<keyword evidence="7 9" id="KW-0234">DNA repair</keyword>
<comment type="subcellular location">
    <subcellularLocation>
        <location evidence="9">Nucleus</location>
    </subcellularLocation>
</comment>
<keyword evidence="1 9" id="KW-0540">Nuclease</keyword>
<dbReference type="GO" id="GO:0033557">
    <property type="term" value="C:Slx1-Slx4 complex"/>
    <property type="evidence" value="ECO:0007669"/>
    <property type="project" value="UniProtKB-UniRule"/>
</dbReference>